<dbReference type="Proteomes" id="UP000192761">
    <property type="component" value="Unassembled WGS sequence"/>
</dbReference>
<evidence type="ECO:0000313" key="3">
    <source>
        <dbReference type="Proteomes" id="UP000192761"/>
    </source>
</evidence>
<dbReference type="EMBL" id="FWXD01000007">
    <property type="protein sequence ID" value="SMC23203.1"/>
    <property type="molecule type" value="Genomic_DNA"/>
</dbReference>
<sequence length="258" mass="29646">MTCNTQRIVRLLALLFLVVMQGCATERPDPNKKKRDEAIALYEKHCQQAGEKIYRTVDHVQGLLLFKSRPKKTNFQDQFVLDDPYGHDTGGDGYILTFLRKNENGHLRYEPGGYGYIDVIDPNDGLRYRYTAYLDQPWLRDKKYAEWVRDFSLHKVLAPNAPLPRYGVTYDDISTHEDREHWIAGSSLKVIDLQTHEVMAERIGYMVDLGMGSLNGGRSPWLIAASQACPSFPTIPGTRHPEQQLQTRHFVEKVLHTN</sequence>
<accession>A0A1W1XGT9</accession>
<feature type="chain" id="PRO_5012935675" description="Lipoprotein" evidence="1">
    <location>
        <begin position="25"/>
        <end position="258"/>
    </location>
</feature>
<dbReference type="AlphaFoldDB" id="A0A1W1XGT9"/>
<dbReference type="RefSeq" id="WP_139798725.1">
    <property type="nucleotide sequence ID" value="NZ_FWXD01000007.1"/>
</dbReference>
<evidence type="ECO:0000256" key="1">
    <source>
        <dbReference type="SAM" id="SignalP"/>
    </source>
</evidence>
<proteinExistence type="predicted"/>
<name>A0A1W1XGT9_9NEIS</name>
<evidence type="ECO:0008006" key="4">
    <source>
        <dbReference type="Google" id="ProtNLM"/>
    </source>
</evidence>
<dbReference type="PROSITE" id="PS51257">
    <property type="entry name" value="PROKAR_LIPOPROTEIN"/>
    <property type="match status" value="1"/>
</dbReference>
<evidence type="ECO:0000313" key="2">
    <source>
        <dbReference type="EMBL" id="SMC23203.1"/>
    </source>
</evidence>
<protein>
    <recommendedName>
        <fullName evidence="4">Lipoprotein</fullName>
    </recommendedName>
</protein>
<organism evidence="2 3">
    <name type="scientific">Andreprevotia lacus DSM 23236</name>
    <dbReference type="NCBI Taxonomy" id="1121001"/>
    <lineage>
        <taxon>Bacteria</taxon>
        <taxon>Pseudomonadati</taxon>
        <taxon>Pseudomonadota</taxon>
        <taxon>Betaproteobacteria</taxon>
        <taxon>Neisseriales</taxon>
        <taxon>Chitinibacteraceae</taxon>
        <taxon>Andreprevotia</taxon>
    </lineage>
</organism>
<gene>
    <name evidence="2" type="ORF">SAMN02745857_01578</name>
</gene>
<dbReference type="OrthoDB" id="8613217at2"/>
<feature type="signal peptide" evidence="1">
    <location>
        <begin position="1"/>
        <end position="24"/>
    </location>
</feature>
<reference evidence="2 3" key="1">
    <citation type="submission" date="2017-04" db="EMBL/GenBank/DDBJ databases">
        <authorList>
            <person name="Afonso C.L."/>
            <person name="Miller P.J."/>
            <person name="Scott M.A."/>
            <person name="Spackman E."/>
            <person name="Goraichik I."/>
            <person name="Dimitrov K.M."/>
            <person name="Suarez D.L."/>
            <person name="Swayne D.E."/>
        </authorList>
    </citation>
    <scope>NUCLEOTIDE SEQUENCE [LARGE SCALE GENOMIC DNA]</scope>
    <source>
        <strain evidence="2 3">DSM 23236</strain>
    </source>
</reference>
<keyword evidence="1" id="KW-0732">Signal</keyword>
<keyword evidence="3" id="KW-1185">Reference proteome</keyword>